<sequence length="350" mass="37782">MTLRPVPWATSGGIDGKGGAENSVELARVGAYAGTSGATGIIEPTDLKVTALPVPDGAVRIRRGTGVIKSTYTGVFGQSYAVQEDSYTDVPVSATGSSGAAVKYVYILIEDTQYNGQQPTDVKNGPYNFYRVTTSLPSNKPYLLLAKINQPASTGAITNAMITDMREVAVPRKDYGFFARPRIGEDSGIQMALHAKYVNGSDTEYGELFPGGNGIVNWGVLYIPEWATHSVISAKWMGIIGASGQNSWGRYWIEYGDEYRGHGWPNGKQYEFATQQFGFNTTGTSGAYRESWLLDDAKPIPKKLRGKDVTFAFKAGYEPGASTSGISMDALGGVSVRVDYVQQREDPDTI</sequence>
<name>A0A249XNP0_9CAUD</name>
<protein>
    <submittedName>
        <fullName evidence="1">Minor tail protein</fullName>
    </submittedName>
</protein>
<organism evidence="1 2">
    <name type="scientific">Brevibacterium phage LuckyBarnes</name>
    <dbReference type="NCBI Taxonomy" id="2027888"/>
    <lineage>
        <taxon>Viruses</taxon>
        <taxon>Duplodnaviria</taxon>
        <taxon>Heunggongvirae</taxon>
        <taxon>Uroviricota</taxon>
        <taxon>Caudoviricetes</taxon>
        <taxon>Luckybarnesvirus</taxon>
        <taxon>Luckybarnesvirus luckybarnes</taxon>
    </lineage>
</organism>
<dbReference type="Proteomes" id="UP000224487">
    <property type="component" value="Genome"/>
</dbReference>
<proteinExistence type="predicted"/>
<reference evidence="2" key="1">
    <citation type="submission" date="2017-08" db="EMBL/GenBank/DDBJ databases">
        <authorList>
            <person name="de Groot N.N."/>
        </authorList>
    </citation>
    <scope>NUCLEOTIDE SEQUENCE [LARGE SCALE GENOMIC DNA]</scope>
</reference>
<accession>A0A249XNP0</accession>
<dbReference type="EMBL" id="MF668275">
    <property type="protein sequence ID" value="ASZ73343.1"/>
    <property type="molecule type" value="Genomic_DNA"/>
</dbReference>
<keyword evidence="2" id="KW-1185">Reference proteome</keyword>
<evidence type="ECO:0000313" key="2">
    <source>
        <dbReference type="Proteomes" id="UP000224487"/>
    </source>
</evidence>
<evidence type="ECO:0000313" key="1">
    <source>
        <dbReference type="EMBL" id="ASZ73343.1"/>
    </source>
</evidence>
<gene>
    <name evidence="1" type="ORF">SEA_LUCKYBARNES_25</name>
</gene>